<dbReference type="InterPro" id="IPR005174">
    <property type="entry name" value="KIB1-4_b-propeller"/>
</dbReference>
<organism evidence="2 3">
    <name type="scientific">Capsicum baccatum</name>
    <name type="common">Peruvian pepper</name>
    <dbReference type="NCBI Taxonomy" id="33114"/>
    <lineage>
        <taxon>Eukaryota</taxon>
        <taxon>Viridiplantae</taxon>
        <taxon>Streptophyta</taxon>
        <taxon>Embryophyta</taxon>
        <taxon>Tracheophyta</taxon>
        <taxon>Spermatophyta</taxon>
        <taxon>Magnoliopsida</taxon>
        <taxon>eudicotyledons</taxon>
        <taxon>Gunneridae</taxon>
        <taxon>Pentapetalae</taxon>
        <taxon>asterids</taxon>
        <taxon>lamiids</taxon>
        <taxon>Solanales</taxon>
        <taxon>Solanaceae</taxon>
        <taxon>Solanoideae</taxon>
        <taxon>Capsiceae</taxon>
        <taxon>Capsicum</taxon>
    </lineage>
</organism>
<gene>
    <name evidence="2" type="ORF">CQW23_00390</name>
</gene>
<dbReference type="Proteomes" id="UP000224567">
    <property type="component" value="Unassembled WGS sequence"/>
</dbReference>
<dbReference type="InterPro" id="IPR050942">
    <property type="entry name" value="F-box_BR-signaling"/>
</dbReference>
<keyword evidence="3" id="KW-1185">Reference proteome</keyword>
<reference evidence="2 3" key="1">
    <citation type="journal article" date="2017" name="Genome Biol.">
        <title>New reference genome sequences of hot pepper reveal the massive evolution of plant disease-resistance genes by retroduplication.</title>
        <authorList>
            <person name="Kim S."/>
            <person name="Park J."/>
            <person name="Yeom S.I."/>
            <person name="Kim Y.M."/>
            <person name="Seo E."/>
            <person name="Kim K.T."/>
            <person name="Kim M.S."/>
            <person name="Lee J.M."/>
            <person name="Cheong K."/>
            <person name="Shin H.S."/>
            <person name="Kim S.B."/>
            <person name="Han K."/>
            <person name="Lee J."/>
            <person name="Park M."/>
            <person name="Lee H.A."/>
            <person name="Lee H.Y."/>
            <person name="Lee Y."/>
            <person name="Oh S."/>
            <person name="Lee J.H."/>
            <person name="Choi E."/>
            <person name="Choi E."/>
            <person name="Lee S.E."/>
            <person name="Jeon J."/>
            <person name="Kim H."/>
            <person name="Choi G."/>
            <person name="Song H."/>
            <person name="Lee J."/>
            <person name="Lee S.C."/>
            <person name="Kwon J.K."/>
            <person name="Lee H.Y."/>
            <person name="Koo N."/>
            <person name="Hong Y."/>
            <person name="Kim R.W."/>
            <person name="Kang W.H."/>
            <person name="Huh J.H."/>
            <person name="Kang B.C."/>
            <person name="Yang T.J."/>
            <person name="Lee Y.H."/>
            <person name="Bennetzen J.L."/>
            <person name="Choi D."/>
        </authorList>
    </citation>
    <scope>NUCLEOTIDE SEQUENCE [LARGE SCALE GENOMIC DNA]</scope>
    <source>
        <strain evidence="3">cv. PBC81</strain>
    </source>
</reference>
<dbReference type="Pfam" id="PF03478">
    <property type="entry name" value="Beta-prop_KIB1-4"/>
    <property type="match status" value="1"/>
</dbReference>
<protein>
    <recommendedName>
        <fullName evidence="1">KIB1-4 beta-propeller domain-containing protein</fullName>
    </recommendedName>
</protein>
<dbReference type="PANTHER" id="PTHR44259:SF43">
    <property type="entry name" value="DUF295 DOMAIN-CONTAINING PROTEIN"/>
    <property type="match status" value="1"/>
</dbReference>
<evidence type="ECO:0000313" key="2">
    <source>
        <dbReference type="EMBL" id="PHT58027.1"/>
    </source>
</evidence>
<evidence type="ECO:0000313" key="3">
    <source>
        <dbReference type="Proteomes" id="UP000224567"/>
    </source>
</evidence>
<dbReference type="EMBL" id="MLFT02000001">
    <property type="protein sequence ID" value="PHT58027.1"/>
    <property type="molecule type" value="Genomic_DNA"/>
</dbReference>
<evidence type="ECO:0000259" key="1">
    <source>
        <dbReference type="Pfam" id="PF03478"/>
    </source>
</evidence>
<proteinExistence type="predicted"/>
<sequence>MERAVLSASPSLTSDYVLLVYYYGFGGHLAFWRPRDLNWTNIIGDWGGLSGINYYKGQFYSVSWNGKVWVFDVAEPQPLEPRLLVRLKHEIWNRHSLQFYLVELVGLKPLKGNNAGIQSKS</sequence>
<dbReference type="AlphaFoldDB" id="A0A2G2XKM9"/>
<dbReference type="SUPFAM" id="SSF101908">
    <property type="entry name" value="Putative isomerase YbhE"/>
    <property type="match status" value="1"/>
</dbReference>
<accession>A0A2G2XKM9</accession>
<feature type="domain" description="KIB1-4 beta-propeller" evidence="1">
    <location>
        <begin position="1"/>
        <end position="105"/>
    </location>
</feature>
<comment type="caution">
    <text evidence="2">The sequence shown here is derived from an EMBL/GenBank/DDBJ whole genome shotgun (WGS) entry which is preliminary data.</text>
</comment>
<reference evidence="3" key="2">
    <citation type="journal article" date="2017" name="J. Anim. Genet.">
        <title>Multiple reference genome sequences of hot pepper reveal the massive evolution of plant disease resistance genes by retroduplication.</title>
        <authorList>
            <person name="Kim S."/>
            <person name="Park J."/>
            <person name="Yeom S.-I."/>
            <person name="Kim Y.-M."/>
            <person name="Seo E."/>
            <person name="Kim K.-T."/>
            <person name="Kim M.-S."/>
            <person name="Lee J.M."/>
            <person name="Cheong K."/>
            <person name="Shin H.-S."/>
            <person name="Kim S.-B."/>
            <person name="Han K."/>
            <person name="Lee J."/>
            <person name="Park M."/>
            <person name="Lee H.-A."/>
            <person name="Lee H.-Y."/>
            <person name="Lee Y."/>
            <person name="Oh S."/>
            <person name="Lee J.H."/>
            <person name="Choi E."/>
            <person name="Choi E."/>
            <person name="Lee S.E."/>
            <person name="Jeon J."/>
            <person name="Kim H."/>
            <person name="Choi G."/>
            <person name="Song H."/>
            <person name="Lee J."/>
            <person name="Lee S.-C."/>
            <person name="Kwon J.-K."/>
            <person name="Lee H.-Y."/>
            <person name="Koo N."/>
            <person name="Hong Y."/>
            <person name="Kim R.W."/>
            <person name="Kang W.-H."/>
            <person name="Huh J.H."/>
            <person name="Kang B.-C."/>
            <person name="Yang T.-J."/>
            <person name="Lee Y.-H."/>
            <person name="Bennetzen J.L."/>
            <person name="Choi D."/>
        </authorList>
    </citation>
    <scope>NUCLEOTIDE SEQUENCE [LARGE SCALE GENOMIC DNA]</scope>
    <source>
        <strain evidence="3">cv. PBC81</strain>
    </source>
</reference>
<name>A0A2G2XKM9_CAPBA</name>
<dbReference type="OrthoDB" id="642536at2759"/>
<dbReference type="PANTHER" id="PTHR44259">
    <property type="entry name" value="OS07G0183000 PROTEIN-RELATED"/>
    <property type="match status" value="1"/>
</dbReference>